<dbReference type="AlphaFoldDB" id="A0A7G3GAB7"/>
<keyword evidence="2 10" id="KW-0444">Lipid biosynthesis</keyword>
<keyword evidence="7 10" id="KW-0443">Lipid metabolism</keyword>
<dbReference type="PANTHER" id="PTHR34990">
    <property type="entry name" value="UDP-2,3-DIACYLGLUCOSAMINE HYDROLASE-RELATED"/>
    <property type="match status" value="1"/>
</dbReference>
<feature type="binding site" evidence="10">
    <location>
        <position position="170"/>
    </location>
    <ligand>
        <name>substrate</name>
    </ligand>
</feature>
<comment type="pathway">
    <text evidence="10">Glycolipid biosynthesis; lipid IV(A) biosynthesis; lipid IV(A) from (3R)-3-hydroxytetradecanoyl-[acyl-carrier-protein] and UDP-N-acetyl-alpha-D-glucosamine: step 4/6.</text>
</comment>
<dbReference type="Gene3D" id="3.60.21.10">
    <property type="match status" value="1"/>
</dbReference>
<dbReference type="PANTHER" id="PTHR34990:SF1">
    <property type="entry name" value="UDP-2,3-DIACYLGLUCOSAMINE HYDROLASE"/>
    <property type="match status" value="1"/>
</dbReference>
<feature type="domain" description="Calcineurin-like phosphoesterase" evidence="11">
    <location>
        <begin position="4"/>
        <end position="202"/>
    </location>
</feature>
<evidence type="ECO:0000313" key="12">
    <source>
        <dbReference type="EMBL" id="QBC44176.1"/>
    </source>
</evidence>
<dbReference type="GO" id="GO:0005737">
    <property type="term" value="C:cytoplasm"/>
    <property type="evidence" value="ECO:0007669"/>
    <property type="project" value="InterPro"/>
</dbReference>
<evidence type="ECO:0000313" key="13">
    <source>
        <dbReference type="Proteomes" id="UP000515917"/>
    </source>
</evidence>
<keyword evidence="3 10" id="KW-0997">Cell inner membrane</keyword>
<dbReference type="CDD" id="cd07398">
    <property type="entry name" value="MPP_YbbF-LpxH"/>
    <property type="match status" value="1"/>
</dbReference>
<dbReference type="GO" id="GO:0008758">
    <property type="term" value="F:UDP-2,3-diacylglucosamine hydrolase activity"/>
    <property type="evidence" value="ECO:0007669"/>
    <property type="project" value="UniProtKB-UniRule"/>
</dbReference>
<dbReference type="EMBL" id="CP025781">
    <property type="protein sequence ID" value="QBC44176.1"/>
    <property type="molecule type" value="Genomic_DNA"/>
</dbReference>
<keyword evidence="13" id="KW-1185">Reference proteome</keyword>
<evidence type="ECO:0000256" key="8">
    <source>
        <dbReference type="ARBA" id="ARBA00023136"/>
    </source>
</evidence>
<dbReference type="Proteomes" id="UP000515917">
    <property type="component" value="Chromosome"/>
</dbReference>
<comment type="function">
    <text evidence="10">Hydrolyzes the pyrophosphate bond of UDP-2,3-diacylglucosamine to yield 2,3-diacylglucosamine 1-phosphate (lipid X) and UMP by catalyzing the attack of water at the alpha-P atom. Involved in the biosynthesis of lipid A, a phosphorylated glycolipid that anchors the lipopolysaccharide to the outer membrane of the cell.</text>
</comment>
<feature type="binding site" evidence="10">
    <location>
        <position position="12"/>
    </location>
    <ligand>
        <name>Mn(2+)</name>
        <dbReference type="ChEBI" id="CHEBI:29035"/>
        <label>1</label>
    </ligand>
</feature>
<dbReference type="Pfam" id="PF00149">
    <property type="entry name" value="Metallophos"/>
    <property type="match status" value="1"/>
</dbReference>
<comment type="cofactor">
    <cofactor evidence="10">
        <name>Mn(2+)</name>
        <dbReference type="ChEBI" id="CHEBI:29035"/>
    </cofactor>
    <text evidence="10">Binds 2 Mn(2+) ions per subunit in a binuclear metal center.</text>
</comment>
<keyword evidence="8 10" id="KW-0472">Membrane</keyword>
<keyword evidence="9 10" id="KW-0464">Manganese</keyword>
<keyword evidence="5 10" id="KW-0479">Metal-binding</keyword>
<dbReference type="RefSeq" id="WP_130106726.1">
    <property type="nucleotide sequence ID" value="NZ_CP025781.1"/>
</dbReference>
<feature type="binding site" evidence="10">
    <location>
        <position position="82"/>
    </location>
    <ligand>
        <name>Mn(2+)</name>
        <dbReference type="ChEBI" id="CHEBI:29035"/>
        <label>2</label>
    </ligand>
</feature>
<dbReference type="GO" id="GO:0030145">
    <property type="term" value="F:manganese ion binding"/>
    <property type="evidence" value="ECO:0007669"/>
    <property type="project" value="UniProtKB-UniRule"/>
</dbReference>
<feature type="binding site" evidence="10">
    <location>
        <position position="198"/>
    </location>
    <ligand>
        <name>substrate</name>
    </ligand>
</feature>
<dbReference type="EC" id="3.6.1.54" evidence="10"/>
<evidence type="ECO:0000256" key="1">
    <source>
        <dbReference type="ARBA" id="ARBA00022475"/>
    </source>
</evidence>
<reference evidence="12 13" key="1">
    <citation type="submission" date="2018-01" db="EMBL/GenBank/DDBJ databases">
        <title>Genome sequence of Iodobacter sp. strain PCH194 isolated from Indian Trans-Himalaya.</title>
        <authorList>
            <person name="Kumar V."/>
            <person name="Thakur V."/>
            <person name="Kumar S."/>
            <person name="Singh D."/>
        </authorList>
    </citation>
    <scope>NUCLEOTIDE SEQUENCE [LARGE SCALE GENOMIC DNA]</scope>
    <source>
        <strain evidence="12 13">PCH194</strain>
    </source>
</reference>
<accession>A0A7G3GAB7</accession>
<protein>
    <recommendedName>
        <fullName evidence="10">UDP-2,3-diacylglucosamine hydrolase</fullName>
        <ecNumber evidence="10">3.6.1.54</ecNumber>
    </recommendedName>
    <alternativeName>
        <fullName evidence="10">UDP-2,3-diacylglucosamine diphosphatase</fullName>
    </alternativeName>
</protein>
<dbReference type="KEGG" id="ifl:C1H71_11960"/>
<dbReference type="GO" id="GO:0019897">
    <property type="term" value="C:extrinsic component of plasma membrane"/>
    <property type="evidence" value="ECO:0007669"/>
    <property type="project" value="UniProtKB-UniRule"/>
</dbReference>
<dbReference type="NCBIfam" id="NF003743">
    <property type="entry name" value="PRK05340.1"/>
    <property type="match status" value="1"/>
</dbReference>
<evidence type="ECO:0000256" key="7">
    <source>
        <dbReference type="ARBA" id="ARBA00023098"/>
    </source>
</evidence>
<feature type="binding site" evidence="10">
    <location>
        <position position="43"/>
    </location>
    <ligand>
        <name>Mn(2+)</name>
        <dbReference type="ChEBI" id="CHEBI:29035"/>
        <label>1</label>
    </ligand>
</feature>
<feature type="binding site" evidence="10">
    <location>
        <position position="125"/>
    </location>
    <ligand>
        <name>substrate</name>
    </ligand>
</feature>
<feature type="binding site" evidence="10">
    <location>
        <position position="43"/>
    </location>
    <ligand>
        <name>Mn(2+)</name>
        <dbReference type="ChEBI" id="CHEBI:29035"/>
        <label>2</label>
    </ligand>
</feature>
<dbReference type="UniPathway" id="UPA00359">
    <property type="reaction ID" value="UER00480"/>
</dbReference>
<keyword evidence="1 10" id="KW-1003">Cell membrane</keyword>
<feature type="binding site" evidence="10">
    <location>
        <position position="198"/>
    </location>
    <ligand>
        <name>Mn(2+)</name>
        <dbReference type="ChEBI" id="CHEBI:29035"/>
        <label>2</label>
    </ligand>
</feature>
<dbReference type="InterPro" id="IPR043461">
    <property type="entry name" value="LpxH-like"/>
</dbReference>
<proteinExistence type="inferred from homology"/>
<evidence type="ECO:0000256" key="5">
    <source>
        <dbReference type="ARBA" id="ARBA00022723"/>
    </source>
</evidence>
<feature type="binding site" evidence="10">
    <location>
        <position position="117"/>
    </location>
    <ligand>
        <name>Mn(2+)</name>
        <dbReference type="ChEBI" id="CHEBI:29035"/>
        <label>2</label>
    </ligand>
</feature>
<dbReference type="InterPro" id="IPR010138">
    <property type="entry name" value="UDP-diacylglucosamine_Hdrlase"/>
</dbReference>
<name>A0A7G3GAB7_9NEIS</name>
<sequence>MPSPILFISDLHLSPEDPATTAAFHAFLQGPAMHASALYILGDLFEFWIGDDSLDEVFNAEIVAAIAQLAKQGVNIFFVAGNRDFLPGQRFASAAGLTLLADPSLIDLNGQAVLISHGDALCTDDLAYQRFRRIVRHPVVQTLFLALPRRWRQGQVEKLRQRSKASNQMKRSEVMDVNAQAVEQLMAQHHVQTLIHGHTHRPAMHILPQGQRWVIPDWYQGQGGYLKLKNNNISMHQLDGSPF</sequence>
<evidence type="ECO:0000256" key="2">
    <source>
        <dbReference type="ARBA" id="ARBA00022516"/>
    </source>
</evidence>
<dbReference type="HAMAP" id="MF_00575">
    <property type="entry name" value="LpxH"/>
    <property type="match status" value="1"/>
</dbReference>
<gene>
    <name evidence="10" type="primary">lpxH</name>
    <name evidence="12" type="ORF">C1H71_11960</name>
</gene>
<comment type="similarity">
    <text evidence="10">Belongs to the LpxH family.</text>
</comment>
<evidence type="ECO:0000256" key="4">
    <source>
        <dbReference type="ARBA" id="ARBA00022556"/>
    </source>
</evidence>
<feature type="binding site" evidence="10">
    <location>
        <position position="200"/>
    </location>
    <ligand>
        <name>Mn(2+)</name>
        <dbReference type="ChEBI" id="CHEBI:29035"/>
        <label>1</label>
    </ligand>
</feature>
<evidence type="ECO:0000256" key="10">
    <source>
        <dbReference type="HAMAP-Rule" id="MF_00575"/>
    </source>
</evidence>
<feature type="binding site" evidence="10">
    <location>
        <position position="10"/>
    </location>
    <ligand>
        <name>Mn(2+)</name>
        <dbReference type="ChEBI" id="CHEBI:29035"/>
        <label>1</label>
    </ligand>
</feature>
<dbReference type="InterPro" id="IPR029052">
    <property type="entry name" value="Metallo-depent_PP-like"/>
</dbReference>
<evidence type="ECO:0000256" key="3">
    <source>
        <dbReference type="ARBA" id="ARBA00022519"/>
    </source>
</evidence>
<feature type="binding site" evidence="10">
    <location>
        <begin position="82"/>
        <end position="83"/>
    </location>
    <ligand>
        <name>substrate</name>
    </ligand>
</feature>
<evidence type="ECO:0000256" key="6">
    <source>
        <dbReference type="ARBA" id="ARBA00022801"/>
    </source>
</evidence>
<evidence type="ECO:0000256" key="9">
    <source>
        <dbReference type="ARBA" id="ARBA00023211"/>
    </source>
</evidence>
<dbReference type="SUPFAM" id="SSF56300">
    <property type="entry name" value="Metallo-dependent phosphatases"/>
    <property type="match status" value="1"/>
</dbReference>
<evidence type="ECO:0000259" key="11">
    <source>
        <dbReference type="Pfam" id="PF00149"/>
    </source>
</evidence>
<dbReference type="InterPro" id="IPR004843">
    <property type="entry name" value="Calcineurin-like_PHP"/>
</dbReference>
<keyword evidence="4 10" id="KW-0441">Lipid A biosynthesis</keyword>
<organism evidence="12 13">
    <name type="scientific">Iodobacter fluviatilis</name>
    <dbReference type="NCBI Taxonomy" id="537"/>
    <lineage>
        <taxon>Bacteria</taxon>
        <taxon>Pseudomonadati</taxon>
        <taxon>Pseudomonadota</taxon>
        <taxon>Betaproteobacteria</taxon>
        <taxon>Neisseriales</taxon>
        <taxon>Chitinibacteraceae</taxon>
        <taxon>Iodobacter</taxon>
    </lineage>
</organism>
<keyword evidence="6 10" id="KW-0378">Hydrolase</keyword>
<comment type="catalytic activity">
    <reaction evidence="10">
        <text>UDP-2-N,3-O-bis[(3R)-3-hydroxytetradecanoyl]-alpha-D-glucosamine + H2O = 2-N,3-O-bis[(3R)-3-hydroxytetradecanoyl]-alpha-D-glucosaminyl 1-phosphate + UMP + 2 H(+)</text>
        <dbReference type="Rhea" id="RHEA:25213"/>
        <dbReference type="ChEBI" id="CHEBI:15377"/>
        <dbReference type="ChEBI" id="CHEBI:15378"/>
        <dbReference type="ChEBI" id="CHEBI:57865"/>
        <dbReference type="ChEBI" id="CHEBI:57957"/>
        <dbReference type="ChEBI" id="CHEBI:78847"/>
        <dbReference type="EC" id="3.6.1.54"/>
    </reaction>
</comment>
<feature type="binding site" evidence="10">
    <location>
        <position position="167"/>
    </location>
    <ligand>
        <name>substrate</name>
    </ligand>
</feature>
<dbReference type="NCBIfam" id="TIGR01854">
    <property type="entry name" value="lipid_A_lpxH"/>
    <property type="match status" value="1"/>
</dbReference>
<comment type="subcellular location">
    <subcellularLocation>
        <location evidence="10">Cell inner membrane</location>
        <topology evidence="10">Peripheral membrane protein</topology>
        <orientation evidence="10">Cytoplasmic side</orientation>
    </subcellularLocation>
</comment>
<feature type="binding site" evidence="10">
    <location>
        <position position="163"/>
    </location>
    <ligand>
        <name>substrate</name>
    </ligand>
</feature>
<dbReference type="GO" id="GO:0009245">
    <property type="term" value="P:lipid A biosynthetic process"/>
    <property type="evidence" value="ECO:0007669"/>
    <property type="project" value="UniProtKB-UniRule"/>
</dbReference>